<dbReference type="PANTHER" id="PTHR33221">
    <property type="entry name" value="WINGED HELIX-TURN-HELIX TRANSCRIPTIONAL REGULATOR, RRF2 FAMILY"/>
    <property type="match status" value="1"/>
</dbReference>
<name>A0A0R1S7Z6_9LACO</name>
<dbReference type="PROSITE" id="PS51197">
    <property type="entry name" value="HTH_RRF2_2"/>
    <property type="match status" value="1"/>
</dbReference>
<dbReference type="NCBIfam" id="TIGR00738">
    <property type="entry name" value="rrf2_super"/>
    <property type="match status" value="1"/>
</dbReference>
<dbReference type="GO" id="GO:0003700">
    <property type="term" value="F:DNA-binding transcription factor activity"/>
    <property type="evidence" value="ECO:0007669"/>
    <property type="project" value="TreeGrafter"/>
</dbReference>
<dbReference type="Proteomes" id="UP000052013">
    <property type="component" value="Unassembled WGS sequence"/>
</dbReference>
<accession>A0A0R1S7Z6</accession>
<dbReference type="Pfam" id="PF02082">
    <property type="entry name" value="Rrf2"/>
    <property type="match status" value="1"/>
</dbReference>
<dbReference type="InterPro" id="IPR036390">
    <property type="entry name" value="WH_DNA-bd_sf"/>
</dbReference>
<protein>
    <submittedName>
        <fullName evidence="1">Transcriptional regulator</fullName>
    </submittedName>
</protein>
<evidence type="ECO:0000313" key="1">
    <source>
        <dbReference type="EMBL" id="KRL65015.1"/>
    </source>
</evidence>
<dbReference type="GO" id="GO:0005829">
    <property type="term" value="C:cytosol"/>
    <property type="evidence" value="ECO:0007669"/>
    <property type="project" value="TreeGrafter"/>
</dbReference>
<dbReference type="EMBL" id="AZEY01000079">
    <property type="protein sequence ID" value="KRL65015.1"/>
    <property type="molecule type" value="Genomic_DNA"/>
</dbReference>
<evidence type="ECO:0000313" key="2">
    <source>
        <dbReference type="Proteomes" id="UP000052013"/>
    </source>
</evidence>
<dbReference type="AlphaFoldDB" id="A0A0R1S7Z6"/>
<sequence>MKLKGSFEQAVCILLMLALSKDQAPIRSIVISKRLGVSDSYLKKVLHQLVLGGLISSEAGKGGGFLLAKQINQVTLLDVYDAIEGPEPIIKSTGIAKRIFFDGQFVENQEKLIFDQVYRAEDQFKAGLKAEVLGDLLVNPDGSHRQAIDWNQVTS</sequence>
<dbReference type="PANTHER" id="PTHR33221:SF9">
    <property type="entry name" value="RRF2 FAMILY PROTEIN"/>
    <property type="match status" value="1"/>
</dbReference>
<dbReference type="InterPro" id="IPR030489">
    <property type="entry name" value="TR_Rrf2-type_CS"/>
</dbReference>
<reference evidence="1 2" key="1">
    <citation type="journal article" date="2015" name="Genome Announc.">
        <title>Expanding the biotechnology potential of lactobacilli through comparative genomics of 213 strains and associated genera.</title>
        <authorList>
            <person name="Sun Z."/>
            <person name="Harris H.M."/>
            <person name="McCann A."/>
            <person name="Guo C."/>
            <person name="Argimon S."/>
            <person name="Zhang W."/>
            <person name="Yang X."/>
            <person name="Jeffery I.B."/>
            <person name="Cooney J.C."/>
            <person name="Kagawa T.F."/>
            <person name="Liu W."/>
            <person name="Song Y."/>
            <person name="Salvetti E."/>
            <person name="Wrobel A."/>
            <person name="Rasinkangas P."/>
            <person name="Parkhill J."/>
            <person name="Rea M.C."/>
            <person name="O'Sullivan O."/>
            <person name="Ritari J."/>
            <person name="Douillard F.P."/>
            <person name="Paul Ross R."/>
            <person name="Yang R."/>
            <person name="Briner A.E."/>
            <person name="Felis G.E."/>
            <person name="de Vos W.M."/>
            <person name="Barrangou R."/>
            <person name="Klaenhammer T.R."/>
            <person name="Caufield P.W."/>
            <person name="Cui Y."/>
            <person name="Zhang H."/>
            <person name="O'Toole P.W."/>
        </authorList>
    </citation>
    <scope>NUCLEOTIDE SEQUENCE [LARGE SCALE GENOMIC DNA]</scope>
    <source>
        <strain evidence="1 2">DSM 14421</strain>
    </source>
</reference>
<organism evidence="1 2">
    <name type="scientific">Lentilactobacillus diolivorans DSM 14421</name>
    <dbReference type="NCBI Taxonomy" id="1423739"/>
    <lineage>
        <taxon>Bacteria</taxon>
        <taxon>Bacillati</taxon>
        <taxon>Bacillota</taxon>
        <taxon>Bacilli</taxon>
        <taxon>Lactobacillales</taxon>
        <taxon>Lactobacillaceae</taxon>
        <taxon>Lentilactobacillus</taxon>
    </lineage>
</organism>
<dbReference type="PATRIC" id="fig|1423739.3.peg.846"/>
<proteinExistence type="predicted"/>
<comment type="caution">
    <text evidence="1">The sequence shown here is derived from an EMBL/GenBank/DDBJ whole genome shotgun (WGS) entry which is preliminary data.</text>
</comment>
<dbReference type="Gene3D" id="1.10.10.10">
    <property type="entry name" value="Winged helix-like DNA-binding domain superfamily/Winged helix DNA-binding domain"/>
    <property type="match status" value="1"/>
</dbReference>
<dbReference type="PROSITE" id="PS01332">
    <property type="entry name" value="HTH_RRF2_1"/>
    <property type="match status" value="1"/>
</dbReference>
<dbReference type="SUPFAM" id="SSF46785">
    <property type="entry name" value="Winged helix' DNA-binding domain"/>
    <property type="match status" value="1"/>
</dbReference>
<dbReference type="InterPro" id="IPR036388">
    <property type="entry name" value="WH-like_DNA-bd_sf"/>
</dbReference>
<dbReference type="RefSeq" id="WP_057865256.1">
    <property type="nucleotide sequence ID" value="NZ_AZEY01000079.1"/>
</dbReference>
<gene>
    <name evidence="1" type="ORF">FC85_GL000812</name>
</gene>
<dbReference type="STRING" id="1423739.FC85_GL000812"/>
<dbReference type="InterPro" id="IPR000944">
    <property type="entry name" value="Tscrpt_reg_Rrf2"/>
</dbReference>